<sequence>MNNNQIIMSQVMLPHQANVAGNVHGGEIMKFMDTAAGAVAIRYSKCNCVTARVDELEFHLPIFVGALVTCTAKVVYVGRTSMEIFVNVEVEDLESNNGPQRALSAYFTMVAMGRNGRPQVVPPYTPETEDEMKEYEAAKVRIEQYKIRKKR</sequence>
<name>A0A939D6Z5_CLOAM</name>
<keyword evidence="6" id="KW-1185">Reference proteome</keyword>
<dbReference type="CDD" id="cd03442">
    <property type="entry name" value="BFIT_BACH"/>
    <property type="match status" value="1"/>
</dbReference>
<dbReference type="PANTHER" id="PTHR11049:SF24">
    <property type="entry name" value="CYTOSOLIC ACYL COENZYME A THIOESTER HYDROLASE"/>
    <property type="match status" value="1"/>
</dbReference>
<dbReference type="PROSITE" id="PS51770">
    <property type="entry name" value="HOTDOG_ACOT"/>
    <property type="match status" value="1"/>
</dbReference>
<dbReference type="SUPFAM" id="SSF54637">
    <property type="entry name" value="Thioesterase/thiol ester dehydrase-isomerase"/>
    <property type="match status" value="1"/>
</dbReference>
<dbReference type="GO" id="GO:0006637">
    <property type="term" value="P:acyl-CoA metabolic process"/>
    <property type="evidence" value="ECO:0007669"/>
    <property type="project" value="TreeGrafter"/>
</dbReference>
<evidence type="ECO:0000256" key="2">
    <source>
        <dbReference type="ARBA" id="ARBA00022801"/>
    </source>
</evidence>
<reference evidence="5" key="1">
    <citation type="submission" date="2021-02" db="EMBL/GenBank/DDBJ databases">
        <title>Abyssanaerobacter marinus gen.nov., sp., nov, anaerobic bacterium isolated from the Onnuri vent field of Indian Ocean and suggestion of Mogibacteriaceae fam. nov., and proposal of reclassification of ambiguous this family's genus member.</title>
        <authorList>
            <person name="Kim Y.J."/>
            <person name="Yang J.-A."/>
        </authorList>
    </citation>
    <scope>NUCLEOTIDE SEQUENCE</scope>
    <source>
        <strain evidence="5">DSM 2634</strain>
    </source>
</reference>
<dbReference type="PANTHER" id="PTHR11049">
    <property type="entry name" value="ACYL COENZYME A THIOESTER HYDROLASE"/>
    <property type="match status" value="1"/>
</dbReference>
<dbReference type="InterPro" id="IPR040170">
    <property type="entry name" value="Cytosol_ACT"/>
</dbReference>
<dbReference type="Gene3D" id="3.10.129.10">
    <property type="entry name" value="Hotdog Thioesterase"/>
    <property type="match status" value="1"/>
</dbReference>
<dbReference type="Proteomes" id="UP000664545">
    <property type="component" value="Unassembled WGS sequence"/>
</dbReference>
<protein>
    <submittedName>
        <fullName evidence="5">Acyl-CoA thioesterase</fullName>
    </submittedName>
</protein>
<dbReference type="GO" id="GO:0009062">
    <property type="term" value="P:fatty acid catabolic process"/>
    <property type="evidence" value="ECO:0007669"/>
    <property type="project" value="TreeGrafter"/>
</dbReference>
<dbReference type="InterPro" id="IPR006683">
    <property type="entry name" value="Thioestr_dom"/>
</dbReference>
<dbReference type="InterPro" id="IPR029069">
    <property type="entry name" value="HotDog_dom_sf"/>
</dbReference>
<organism evidence="5 6">
    <name type="scientific">Clostridium aminobutyricum</name>
    <dbReference type="NCBI Taxonomy" id="33953"/>
    <lineage>
        <taxon>Bacteria</taxon>
        <taxon>Bacillati</taxon>
        <taxon>Bacillota</taxon>
        <taxon>Clostridia</taxon>
        <taxon>Eubacteriales</taxon>
        <taxon>Clostridiaceae</taxon>
        <taxon>Clostridium</taxon>
    </lineage>
</organism>
<evidence type="ECO:0000256" key="1">
    <source>
        <dbReference type="ARBA" id="ARBA00010458"/>
    </source>
</evidence>
<evidence type="ECO:0000259" key="4">
    <source>
        <dbReference type="PROSITE" id="PS51770"/>
    </source>
</evidence>
<dbReference type="Pfam" id="PF03061">
    <property type="entry name" value="4HBT"/>
    <property type="match status" value="1"/>
</dbReference>
<accession>A0A939D6Z5</accession>
<evidence type="ECO:0000313" key="6">
    <source>
        <dbReference type="Proteomes" id="UP000664545"/>
    </source>
</evidence>
<feature type="domain" description="HotDog ACOT-type" evidence="4">
    <location>
        <begin position="2"/>
        <end position="115"/>
    </location>
</feature>
<comment type="caution">
    <text evidence="5">The sequence shown here is derived from an EMBL/GenBank/DDBJ whole genome shotgun (WGS) entry which is preliminary data.</text>
</comment>
<dbReference type="InterPro" id="IPR033120">
    <property type="entry name" value="HOTDOG_ACOT"/>
</dbReference>
<gene>
    <name evidence="5" type="ORF">JYB65_02465</name>
</gene>
<dbReference type="EMBL" id="JAFJZZ010000001">
    <property type="protein sequence ID" value="MBN7772216.1"/>
    <property type="molecule type" value="Genomic_DNA"/>
</dbReference>
<keyword evidence="2 3" id="KW-0378">Hydrolase</keyword>
<dbReference type="RefSeq" id="WP_206581035.1">
    <property type="nucleotide sequence ID" value="NZ_JAFJZZ010000001.1"/>
</dbReference>
<dbReference type="GO" id="GO:0052816">
    <property type="term" value="F:long-chain fatty acyl-CoA hydrolase activity"/>
    <property type="evidence" value="ECO:0007669"/>
    <property type="project" value="TreeGrafter"/>
</dbReference>
<evidence type="ECO:0000313" key="5">
    <source>
        <dbReference type="EMBL" id="MBN7772216.1"/>
    </source>
</evidence>
<proteinExistence type="inferred from homology"/>
<dbReference type="AlphaFoldDB" id="A0A939D6Z5"/>
<evidence type="ECO:0000256" key="3">
    <source>
        <dbReference type="PROSITE-ProRule" id="PRU01106"/>
    </source>
</evidence>
<dbReference type="GO" id="GO:0005829">
    <property type="term" value="C:cytosol"/>
    <property type="evidence" value="ECO:0007669"/>
    <property type="project" value="TreeGrafter"/>
</dbReference>
<comment type="similarity">
    <text evidence="1">Belongs to the acyl coenzyme A hydrolase family.</text>
</comment>